<keyword evidence="3 7" id="KW-0963">Cytoplasm</keyword>
<dbReference type="SMART" id="SM00022">
    <property type="entry name" value="PLAc"/>
    <property type="match status" value="1"/>
</dbReference>
<feature type="domain" description="C2" evidence="8">
    <location>
        <begin position="1"/>
        <end position="91"/>
    </location>
</feature>
<dbReference type="GO" id="GO:0005509">
    <property type="term" value="F:calcium ion binding"/>
    <property type="evidence" value="ECO:0007669"/>
    <property type="project" value="TreeGrafter"/>
</dbReference>
<organism evidence="10 11">
    <name type="scientific">Podarcis muralis</name>
    <name type="common">Wall lizard</name>
    <name type="synonym">Lacerta muralis</name>
    <dbReference type="NCBI Taxonomy" id="64176"/>
    <lineage>
        <taxon>Eukaryota</taxon>
        <taxon>Metazoa</taxon>
        <taxon>Chordata</taxon>
        <taxon>Craniata</taxon>
        <taxon>Vertebrata</taxon>
        <taxon>Euteleostomi</taxon>
        <taxon>Lepidosauria</taxon>
        <taxon>Squamata</taxon>
        <taxon>Bifurcata</taxon>
        <taxon>Unidentata</taxon>
        <taxon>Episquamata</taxon>
        <taxon>Laterata</taxon>
        <taxon>Lacertibaenia</taxon>
        <taxon>Lacertidae</taxon>
        <taxon>Podarcis</taxon>
    </lineage>
</organism>
<dbReference type="CDD" id="cd07201">
    <property type="entry name" value="cPLA2_Grp-IVB-IVD-IVE-IVF"/>
    <property type="match status" value="1"/>
</dbReference>
<dbReference type="EC" id="3.1.1.4" evidence="2 7"/>
<evidence type="ECO:0000256" key="6">
    <source>
        <dbReference type="PROSITE-ProRule" id="PRU00555"/>
    </source>
</evidence>
<evidence type="ECO:0000259" key="9">
    <source>
        <dbReference type="PROSITE" id="PS51210"/>
    </source>
</evidence>
<proteinExistence type="predicted"/>
<comment type="subcellular location">
    <subcellularLocation>
        <location evidence="1">Cytoplasm</location>
    </subcellularLocation>
</comment>
<dbReference type="SUPFAM" id="SSF52151">
    <property type="entry name" value="FabD/lysophospholipase-like"/>
    <property type="match status" value="1"/>
</dbReference>
<dbReference type="Gene3D" id="3.40.1090.10">
    <property type="entry name" value="Cytosolic phospholipase A2 catalytic domain"/>
    <property type="match status" value="1"/>
</dbReference>
<keyword evidence="4 6" id="KW-0378">Hydrolase</keyword>
<evidence type="ECO:0000256" key="1">
    <source>
        <dbReference type="ARBA" id="ARBA00004496"/>
    </source>
</evidence>
<dbReference type="GO" id="GO:0005544">
    <property type="term" value="F:calcium-dependent phospholipid binding"/>
    <property type="evidence" value="ECO:0007669"/>
    <property type="project" value="TreeGrafter"/>
</dbReference>
<evidence type="ECO:0000256" key="7">
    <source>
        <dbReference type="RuleBase" id="RU362102"/>
    </source>
</evidence>
<keyword evidence="11" id="KW-1185">Reference proteome</keyword>
<dbReference type="InterPro" id="IPR035892">
    <property type="entry name" value="C2_domain_sf"/>
</dbReference>
<dbReference type="Pfam" id="PF00168">
    <property type="entry name" value="C2"/>
    <property type="match status" value="1"/>
</dbReference>
<keyword evidence="6 7" id="KW-0442">Lipid degradation</keyword>
<reference evidence="10 11" key="1">
    <citation type="journal article" date="2019" name="Proc. Natl. Acad. Sci. U.S.A.">
        <title>Regulatory changes in pterin and carotenoid genes underlie balanced color polymorphisms in the wall lizard.</title>
        <authorList>
            <person name="Andrade P."/>
            <person name="Pinho C."/>
            <person name="Perez I de Lanuza G."/>
            <person name="Afonso S."/>
            <person name="Brejcha J."/>
            <person name="Rubin C.J."/>
            <person name="Wallerman O."/>
            <person name="Pereira P."/>
            <person name="Sabatino S.J."/>
            <person name="Bellati A."/>
            <person name="Pellitteri-Rosa D."/>
            <person name="Bosakova Z."/>
            <person name="Bunikis I."/>
            <person name="Carretero M.A."/>
            <person name="Feiner N."/>
            <person name="Marsik P."/>
            <person name="Pauperio F."/>
            <person name="Salvi D."/>
            <person name="Soler L."/>
            <person name="While G.M."/>
            <person name="Uller T."/>
            <person name="Font E."/>
            <person name="Andersson L."/>
            <person name="Carneiro M."/>
        </authorList>
    </citation>
    <scope>NUCLEOTIDE SEQUENCE</scope>
</reference>
<evidence type="ECO:0000256" key="2">
    <source>
        <dbReference type="ARBA" id="ARBA00013278"/>
    </source>
</evidence>
<dbReference type="Gene3D" id="2.60.40.150">
    <property type="entry name" value="C2 domain"/>
    <property type="match status" value="1"/>
</dbReference>
<dbReference type="Pfam" id="PF01735">
    <property type="entry name" value="PLA2_B"/>
    <property type="match status" value="1"/>
</dbReference>
<evidence type="ECO:0000256" key="4">
    <source>
        <dbReference type="ARBA" id="ARBA00022801"/>
    </source>
</evidence>
<keyword evidence="7" id="KW-0479">Metal-binding</keyword>
<evidence type="ECO:0000256" key="5">
    <source>
        <dbReference type="ARBA" id="ARBA00023098"/>
    </source>
</evidence>
<dbReference type="GO" id="GO:0005829">
    <property type="term" value="C:cytosol"/>
    <property type="evidence" value="ECO:0007669"/>
    <property type="project" value="TreeGrafter"/>
</dbReference>
<dbReference type="GO" id="GO:0047498">
    <property type="term" value="F:calcium-dependent phospholipase A2 activity"/>
    <property type="evidence" value="ECO:0007669"/>
    <property type="project" value="TreeGrafter"/>
</dbReference>
<name>A0A670HXC7_PODMU</name>
<dbReference type="Ensembl" id="ENSPMRT00000004125.1">
    <property type="protein sequence ID" value="ENSPMRP00000003860.1"/>
    <property type="gene ID" value="ENSPMRG00000002661.1"/>
</dbReference>
<dbReference type="PANTHER" id="PTHR10728:SF66">
    <property type="entry name" value="PHOSPHOLIPASE A2"/>
    <property type="match status" value="1"/>
</dbReference>
<reference evidence="10" key="2">
    <citation type="submission" date="2025-08" db="UniProtKB">
        <authorList>
            <consortium name="Ensembl"/>
        </authorList>
    </citation>
    <scope>IDENTIFICATION</scope>
</reference>
<dbReference type="PROSITE" id="PS51210">
    <property type="entry name" value="PLA2C"/>
    <property type="match status" value="1"/>
</dbReference>
<dbReference type="AlphaFoldDB" id="A0A670HXC7"/>
<dbReference type="PROSITE" id="PS50004">
    <property type="entry name" value="C2"/>
    <property type="match status" value="1"/>
</dbReference>
<protein>
    <recommendedName>
        <fullName evidence="2 7">Phospholipase A2</fullName>
        <ecNumber evidence="2 7">3.1.1.4</ecNumber>
    </recommendedName>
</protein>
<dbReference type="PANTHER" id="PTHR10728">
    <property type="entry name" value="CYTOSOLIC PHOSPHOLIPASE A2"/>
    <property type="match status" value="1"/>
</dbReference>
<evidence type="ECO:0000313" key="10">
    <source>
        <dbReference type="Ensembl" id="ENSPMRP00000003860.1"/>
    </source>
</evidence>
<keyword evidence="5 6" id="KW-0443">Lipid metabolism</keyword>
<evidence type="ECO:0000256" key="3">
    <source>
        <dbReference type="ARBA" id="ARBA00022490"/>
    </source>
</evidence>
<dbReference type="OMA" id="SFENTQR"/>
<dbReference type="FunFam" id="3.40.1090.10:FF:000002">
    <property type="entry name" value="Phospholipase A2"/>
    <property type="match status" value="1"/>
</dbReference>
<dbReference type="GO" id="GO:0046475">
    <property type="term" value="P:glycerophospholipid catabolic process"/>
    <property type="evidence" value="ECO:0007669"/>
    <property type="project" value="TreeGrafter"/>
</dbReference>
<dbReference type="GeneTree" id="ENSGT01030000234606"/>
<dbReference type="InterPro" id="IPR002642">
    <property type="entry name" value="LysoPLipase_cat_dom"/>
</dbReference>
<comment type="domain">
    <text evidence="7">The N-terminal C2 domain associates with lipid membranes upon calcium binding.</text>
</comment>
<dbReference type="Proteomes" id="UP000472272">
    <property type="component" value="Chromosome 1"/>
</dbReference>
<dbReference type="InterPro" id="IPR000008">
    <property type="entry name" value="C2_dom"/>
</dbReference>
<sequence>MKTEIVLWRHTDCYLTLWLPTASSERFQTKTVQNSKDPVWNETFHFMVQSKVKNMLELGVFDEDVCQDEQLFTIRFDIAGLPLNEKVLLSFKSNPKVCINTICLCSPYHPLCGYSSQTDLDVRLGYGLCTQEQDFLCKRQKIVAGALKNVLKLEKDLQDHEVPVVAIMTTGGSTRSLTACYGSLRGLQKLNLLDCATYLTGLSGTTWTMGNLYRDACWSKKDLDEQIKEVKRHVTKCKLDGFSIERLKYYNRQLHERKEEGQKTSCIDLWGLLIEYLLHDGKDNHKLSDQQQAINEGQNPLPIYTAINVKEKYSTLDFNEWVEFTPYEVGILKYGAFVRAEDFGSEFFMGRLMKRIPETRICYLQGMWSSIFSLNLLYFWNDSQTPEDFWHKWTQDQIADIDTEPHLPTRPHDQKTHLYTPAGPLSSAFRDVLTDRLSVAQYHNFLRGLQLDNGYLENDSFRRWKGTILDASSPNQLTQTEEYLSLVDTGFFINTSVAPILRKERKADIIIHLNYSAGSQKLPLEQSCKYCAEQGIPFPKAVIHEDDKHLKECYLFDNAENPEAPILVFFPQVNDSFRYYKAPGVKRSPSEMKEGKVDVSSKCTPYSTYSLTFTEEEYDQLVKLSEYNILNNQRMILEALHLAVEQRKKLKKCTK</sequence>
<evidence type="ECO:0000259" key="8">
    <source>
        <dbReference type="PROSITE" id="PS50004"/>
    </source>
</evidence>
<evidence type="ECO:0000313" key="11">
    <source>
        <dbReference type="Proteomes" id="UP000472272"/>
    </source>
</evidence>
<dbReference type="InterPro" id="IPR016035">
    <property type="entry name" value="Acyl_Trfase/lysoPLipase"/>
</dbReference>
<comment type="catalytic activity">
    <reaction evidence="7">
        <text>a 1,2-diacyl-sn-glycero-3-phosphocholine + H2O = a 1-acyl-sn-glycero-3-phosphocholine + a fatty acid + H(+)</text>
        <dbReference type="Rhea" id="RHEA:15801"/>
        <dbReference type="ChEBI" id="CHEBI:15377"/>
        <dbReference type="ChEBI" id="CHEBI:15378"/>
        <dbReference type="ChEBI" id="CHEBI:28868"/>
        <dbReference type="ChEBI" id="CHEBI:57643"/>
        <dbReference type="ChEBI" id="CHEBI:58168"/>
        <dbReference type="EC" id="3.1.1.4"/>
    </reaction>
</comment>
<keyword evidence="7" id="KW-0106">Calcium</keyword>
<accession>A0A670HXC7</accession>
<feature type="domain" description="PLA2c" evidence="9">
    <location>
        <begin position="111"/>
        <end position="655"/>
    </location>
</feature>
<dbReference type="SUPFAM" id="SSF49562">
    <property type="entry name" value="C2 domain (Calcium/lipid-binding domain, CaLB)"/>
    <property type="match status" value="1"/>
</dbReference>
<reference evidence="10" key="3">
    <citation type="submission" date="2025-09" db="UniProtKB">
        <authorList>
            <consortium name="Ensembl"/>
        </authorList>
    </citation>
    <scope>IDENTIFICATION</scope>
</reference>